<name>A0A251X6J4_9GAMM</name>
<proteinExistence type="predicted"/>
<dbReference type="OrthoDB" id="5625556at2"/>
<evidence type="ECO:0008006" key="3">
    <source>
        <dbReference type="Google" id="ProtNLM"/>
    </source>
</evidence>
<dbReference type="RefSeq" id="WP_086488665.1">
    <property type="nucleotide sequence ID" value="NZ_MSLT01000018.1"/>
</dbReference>
<accession>A0A251X6J4</accession>
<reference evidence="1 2" key="1">
    <citation type="submission" date="2016-12" db="EMBL/GenBank/DDBJ databases">
        <title>Thioflexothrix psekupsii D3 genome sequencing and assembly.</title>
        <authorList>
            <person name="Fomenkov A."/>
            <person name="Vincze T."/>
            <person name="Grabovich M."/>
            <person name="Anton B.P."/>
            <person name="Dubinina G."/>
            <person name="Orlova M."/>
            <person name="Belousova E."/>
            <person name="Roberts R.J."/>
        </authorList>
    </citation>
    <scope>NUCLEOTIDE SEQUENCE [LARGE SCALE GENOMIC DNA]</scope>
    <source>
        <strain evidence="1">D3</strain>
    </source>
</reference>
<dbReference type="EMBL" id="MSLT01000018">
    <property type="protein sequence ID" value="OUD13217.1"/>
    <property type="molecule type" value="Genomic_DNA"/>
</dbReference>
<sequence length="153" mass="17447">MMRVQTKPLLAFSGLMATLNQLCNQAKTGTFFISTEDNRAVSFVLKNGQIISCSYGHFRGEMALPYMRQIQAGSYAFSEKVFFSLMDEQHLPDTAEIFALLNYQDYTPPMMPSETSEKTQIYRGITLSQSPKNADVISHRKSRRIYRGQILEN</sequence>
<protein>
    <recommendedName>
        <fullName evidence="3">DUF4388 domain-containing protein</fullName>
    </recommendedName>
</protein>
<organism evidence="1 2">
    <name type="scientific">Thioflexithrix psekupsensis</name>
    <dbReference type="NCBI Taxonomy" id="1570016"/>
    <lineage>
        <taxon>Bacteria</taxon>
        <taxon>Pseudomonadati</taxon>
        <taxon>Pseudomonadota</taxon>
        <taxon>Gammaproteobacteria</taxon>
        <taxon>Thiotrichales</taxon>
        <taxon>Thioflexithrix</taxon>
    </lineage>
</organism>
<evidence type="ECO:0000313" key="2">
    <source>
        <dbReference type="Proteomes" id="UP000194798"/>
    </source>
</evidence>
<keyword evidence="2" id="KW-1185">Reference proteome</keyword>
<comment type="caution">
    <text evidence="1">The sequence shown here is derived from an EMBL/GenBank/DDBJ whole genome shotgun (WGS) entry which is preliminary data.</text>
</comment>
<evidence type="ECO:0000313" key="1">
    <source>
        <dbReference type="EMBL" id="OUD13217.1"/>
    </source>
</evidence>
<dbReference type="AlphaFoldDB" id="A0A251X6J4"/>
<dbReference type="Proteomes" id="UP000194798">
    <property type="component" value="Unassembled WGS sequence"/>
</dbReference>
<gene>
    <name evidence="1" type="ORF">TPSD3_11310</name>
</gene>